<dbReference type="Proteomes" id="UP000282438">
    <property type="component" value="Chromosome"/>
</dbReference>
<keyword evidence="2" id="KW-1185">Reference proteome</keyword>
<dbReference type="OrthoDB" id="9181763at2"/>
<organism evidence="1 2">
    <name type="scientific">Iodobacter ciconiae</name>
    <dbReference type="NCBI Taxonomy" id="2496266"/>
    <lineage>
        <taxon>Bacteria</taxon>
        <taxon>Pseudomonadati</taxon>
        <taxon>Pseudomonadota</taxon>
        <taxon>Betaproteobacteria</taxon>
        <taxon>Neisseriales</taxon>
        <taxon>Chitinibacteraceae</taxon>
        <taxon>Iodobacter</taxon>
    </lineage>
</organism>
<dbReference type="KEGG" id="iod:EJO50_08095"/>
<dbReference type="RefSeq" id="WP_125973155.1">
    <property type="nucleotide sequence ID" value="NZ_CP034433.1"/>
</dbReference>
<dbReference type="GO" id="GO:0003676">
    <property type="term" value="F:nucleic acid binding"/>
    <property type="evidence" value="ECO:0007669"/>
    <property type="project" value="InterPro"/>
</dbReference>
<name>A0A3S8ZSL0_9NEIS</name>
<dbReference type="Gene3D" id="3.40.1350.10">
    <property type="match status" value="1"/>
</dbReference>
<dbReference type="AlphaFoldDB" id="A0A3S8ZSL0"/>
<proteinExistence type="predicted"/>
<dbReference type="EMBL" id="CP034433">
    <property type="protein sequence ID" value="AZN36456.1"/>
    <property type="molecule type" value="Genomic_DNA"/>
</dbReference>
<reference evidence="1 2" key="1">
    <citation type="submission" date="2018-12" db="EMBL/GenBank/DDBJ databases">
        <title>Complete genome sequence of Iodobacter sp. H11R3.</title>
        <authorList>
            <person name="Bae J.-W."/>
        </authorList>
    </citation>
    <scope>NUCLEOTIDE SEQUENCE [LARGE SCALE GENOMIC DNA]</scope>
    <source>
        <strain evidence="1 2">H11R3</strain>
    </source>
</reference>
<evidence type="ECO:0000313" key="1">
    <source>
        <dbReference type="EMBL" id="AZN36456.1"/>
    </source>
</evidence>
<dbReference type="InterPro" id="IPR011856">
    <property type="entry name" value="tRNA_endonuc-like_dom_sf"/>
</dbReference>
<evidence type="ECO:0000313" key="2">
    <source>
        <dbReference type="Proteomes" id="UP000282438"/>
    </source>
</evidence>
<accession>A0A3S8ZSL0</accession>
<sequence length="132" mass="14968">MSELLFRNFNVSLMTVDKGIDLVAANEAGKYFHIQVKTANIKEGVFSFGVKRKAFDANNSSQTFYVFVLHGQNKNDYLIIPNSILSNCIAMDIICGIDTYSLRVSYDSKTRKYTLNSKQDVTIHINRFGQIN</sequence>
<gene>
    <name evidence="1" type="ORF">EJO50_08095</name>
</gene>
<protein>
    <recommendedName>
        <fullName evidence="3">PD(D/E)XK endonuclease domain-containing protein</fullName>
    </recommendedName>
</protein>
<evidence type="ECO:0008006" key="3">
    <source>
        <dbReference type="Google" id="ProtNLM"/>
    </source>
</evidence>